<dbReference type="FunFam" id="1.20.1000.10:FF:000003">
    <property type="entry name" value="Guanylate-binding family protein"/>
    <property type="match status" value="1"/>
</dbReference>
<keyword evidence="8" id="KW-1185">Reference proteome</keyword>
<dbReference type="InterPro" id="IPR030386">
    <property type="entry name" value="G_GB1_RHD3_dom"/>
</dbReference>
<name>A0A6J1CMG8_MOMCH</name>
<dbReference type="SUPFAM" id="SSF48340">
    <property type="entry name" value="Interferon-induced guanylate-binding protein 1 (GBP1), C-terminal domain"/>
    <property type="match status" value="1"/>
</dbReference>
<comment type="similarity">
    <text evidence="4">Belongs to the TRAFAC class dynamin-like GTPase superfamily. GB1/RHD3 GTPase family.</text>
</comment>
<keyword evidence="1" id="KW-0547">Nucleotide-binding</keyword>
<dbReference type="OrthoDB" id="2135133at2759"/>
<feature type="compositionally biased region" description="Basic and acidic residues" evidence="6">
    <location>
        <begin position="1000"/>
        <end position="1016"/>
    </location>
</feature>
<dbReference type="GO" id="GO:0005525">
    <property type="term" value="F:GTP binding"/>
    <property type="evidence" value="ECO:0007669"/>
    <property type="project" value="UniProtKB-KW"/>
</dbReference>
<dbReference type="Pfam" id="PF02841">
    <property type="entry name" value="GBP_C"/>
    <property type="match status" value="1"/>
</dbReference>
<dbReference type="InterPro" id="IPR027417">
    <property type="entry name" value="P-loop_NTPase"/>
</dbReference>
<evidence type="ECO:0000313" key="8">
    <source>
        <dbReference type="Proteomes" id="UP000504603"/>
    </source>
</evidence>
<keyword evidence="3" id="KW-0342">GTP-binding</keyword>
<keyword evidence="2" id="KW-0378">Hydrolase</keyword>
<evidence type="ECO:0000256" key="3">
    <source>
        <dbReference type="ARBA" id="ARBA00023134"/>
    </source>
</evidence>
<dbReference type="PANTHER" id="PTHR10751">
    <property type="entry name" value="GUANYLATE BINDING PROTEIN"/>
    <property type="match status" value="1"/>
</dbReference>
<protein>
    <submittedName>
        <fullName evidence="9">Guanylate-binding protein 3</fullName>
    </submittedName>
</protein>
<feature type="domain" description="GB1/RHD3-type G" evidence="7">
    <location>
        <begin position="67"/>
        <end position="309"/>
    </location>
</feature>
<feature type="region of interest" description="Disordered" evidence="6">
    <location>
        <begin position="988"/>
        <end position="1020"/>
    </location>
</feature>
<evidence type="ECO:0000256" key="4">
    <source>
        <dbReference type="PROSITE-ProRule" id="PRU01052"/>
    </source>
</evidence>
<dbReference type="PROSITE" id="PS51715">
    <property type="entry name" value="G_GB1_RHD3"/>
    <property type="match status" value="1"/>
</dbReference>
<gene>
    <name evidence="9" type="primary">LOC111012329</name>
</gene>
<evidence type="ECO:0000256" key="1">
    <source>
        <dbReference type="ARBA" id="ARBA00022741"/>
    </source>
</evidence>
<dbReference type="GeneID" id="111012329"/>
<dbReference type="Gene3D" id="1.20.5.340">
    <property type="match status" value="1"/>
</dbReference>
<accession>A0A6J1CMG8</accession>
<dbReference type="Gene3D" id="1.20.1000.10">
    <property type="entry name" value="Guanylate-binding protein, C-terminal domain"/>
    <property type="match status" value="1"/>
</dbReference>
<feature type="coiled-coil region" evidence="5">
    <location>
        <begin position="519"/>
        <end position="659"/>
    </location>
</feature>
<dbReference type="InterPro" id="IPR003191">
    <property type="entry name" value="Guanylate-bd/ATL_C"/>
</dbReference>
<organism evidence="8 9">
    <name type="scientific">Momordica charantia</name>
    <name type="common">Bitter gourd</name>
    <name type="synonym">Balsam pear</name>
    <dbReference type="NCBI Taxonomy" id="3673"/>
    <lineage>
        <taxon>Eukaryota</taxon>
        <taxon>Viridiplantae</taxon>
        <taxon>Streptophyta</taxon>
        <taxon>Embryophyta</taxon>
        <taxon>Tracheophyta</taxon>
        <taxon>Spermatophyta</taxon>
        <taxon>Magnoliopsida</taxon>
        <taxon>eudicotyledons</taxon>
        <taxon>Gunneridae</taxon>
        <taxon>Pentapetalae</taxon>
        <taxon>rosids</taxon>
        <taxon>fabids</taxon>
        <taxon>Cucurbitales</taxon>
        <taxon>Cucurbitaceae</taxon>
        <taxon>Momordiceae</taxon>
        <taxon>Momordica</taxon>
    </lineage>
</organism>
<dbReference type="RefSeq" id="XP_022142128.1">
    <property type="nucleotide sequence ID" value="XM_022286436.1"/>
</dbReference>
<feature type="compositionally biased region" description="Basic and acidic residues" evidence="6">
    <location>
        <begin position="1"/>
        <end position="11"/>
    </location>
</feature>
<sequence>MIKFFRGKDNSADVSSSQSPSPSLAASVSAFSSSGTGPARPIRLVYCDEKGKFQMDPEAVAALQLVKEPIGVVSVCGRARQGKSFILNQLLGRSSGFQVASTHRPCTKGLWLWSSPLKRTALDGTEYNLLLLDSEGIDAYDQTGTYSTQIFSLAVLLSSMFVYNQMGGIDEAALDRLSLVTQMTKHIRVRAAGGRTTSAELGQFSPIFVWLLRDFYLDLVEDNRRITPRDYLEIALRPVQGSGRDIAAKNEIRDSIRALFPDRDCFTLVRPLNDENDLQRLDQISLDKLRPEFRSGLDAFTKFVFERTRPKQVGATVMTGPVLVGITESYLNALNHGAVPTITSSWQSVEEAECRRAYDSAAEVYMSTFDRSKPPEEAALREAHETAVQKSLAEFNASAVGVGPVRKKYEGLLEKFYRKALEDYKRNAYAEADLQCSNAIQSMEKRLRAACHASDANINNVVKVLGALLSEYEASCHGPGKWQKLATFLHQSLDGPIHDLIKKLIDHVGSEKNSLALKCRSFEDKLNLLNKQLEVSEKNKSEYLKRYHDAINDKNKLADDYTNRITNLQGNCSSLEERCSSLKKTLDQAKQESLDWKRKYETVLSKLKAEEDQASSEIAVLKSRSSAAEARLAAAREQAQSAQEEAEEWKRKFDIAFRDAKAALERAAAVEERTNKQTRLREDALRKEFSSTLAKKEDELKDKVAKIEQAEQHLTTLRLELKAAESKIGSYDVEVSSLRHEIEELKEKLETTNARAQSFEKEARILQQEKLHLEQKYLSEFQRFDEVQERCKLAEHNAKKATEVADKARNEASAAQEGKNEMQRLAMERLAQIERAERQIENLERQKKDLVEDVQRIRASEMDALSRVASLEARVEEREKEIESLLKSNNEQRTSTVQVLQGLLDTERSAHAEANSRAEALSHQLQSAHAKIDLLQQDLTKVRLNETALDSKLKTASHGKRLRVDDGEMGMESVQDMDTSERILRVNKRSRSTNSPMRYTHPEDGGSIFRGDDDNHSQQTNQEDYTKFTVQKLKQELTKHNFGAELLQLKNPNKKDIVALYEKCVLKL</sequence>
<feature type="region of interest" description="Disordered" evidence="6">
    <location>
        <begin position="1"/>
        <end position="22"/>
    </location>
</feature>
<dbReference type="FunFam" id="3.40.50.300:FF:000723">
    <property type="entry name" value="Guanylate-binding family protein"/>
    <property type="match status" value="1"/>
</dbReference>
<reference evidence="9" key="1">
    <citation type="submission" date="2025-08" db="UniProtKB">
        <authorList>
            <consortium name="RefSeq"/>
        </authorList>
    </citation>
    <scope>IDENTIFICATION</scope>
    <source>
        <strain evidence="9">OHB3-1</strain>
    </source>
</reference>
<dbReference type="GO" id="GO:0003924">
    <property type="term" value="F:GTPase activity"/>
    <property type="evidence" value="ECO:0007669"/>
    <property type="project" value="InterPro"/>
</dbReference>
<keyword evidence="5" id="KW-0175">Coiled coil</keyword>
<dbReference type="SUPFAM" id="SSF52540">
    <property type="entry name" value="P-loop containing nucleoside triphosphate hydrolases"/>
    <property type="match status" value="1"/>
</dbReference>
<evidence type="ECO:0000313" key="9">
    <source>
        <dbReference type="RefSeq" id="XP_022142128.1"/>
    </source>
</evidence>
<dbReference type="Pfam" id="PF02263">
    <property type="entry name" value="GBP"/>
    <property type="match status" value="1"/>
</dbReference>
<evidence type="ECO:0000256" key="5">
    <source>
        <dbReference type="SAM" id="Coils"/>
    </source>
</evidence>
<dbReference type="InterPro" id="IPR036543">
    <property type="entry name" value="Guanylate-bd_C_sf"/>
</dbReference>
<dbReference type="CDD" id="cd01851">
    <property type="entry name" value="GBP"/>
    <property type="match status" value="1"/>
</dbReference>
<dbReference type="Proteomes" id="UP000504603">
    <property type="component" value="Unplaced"/>
</dbReference>
<dbReference type="InterPro" id="IPR015894">
    <property type="entry name" value="Guanylate-bd_N"/>
</dbReference>
<dbReference type="KEGG" id="mcha:111012329"/>
<dbReference type="Gene3D" id="3.40.50.300">
    <property type="entry name" value="P-loop containing nucleotide triphosphate hydrolases"/>
    <property type="match status" value="1"/>
</dbReference>
<evidence type="ECO:0000259" key="7">
    <source>
        <dbReference type="PROSITE" id="PS51715"/>
    </source>
</evidence>
<proteinExistence type="inferred from homology"/>
<feature type="coiled-coil region" evidence="5">
    <location>
        <begin position="693"/>
        <end position="945"/>
    </location>
</feature>
<evidence type="ECO:0000256" key="6">
    <source>
        <dbReference type="SAM" id="MobiDB-lite"/>
    </source>
</evidence>
<dbReference type="AlphaFoldDB" id="A0A6J1CMG8"/>
<feature type="compositionally biased region" description="Low complexity" evidence="6">
    <location>
        <begin position="12"/>
        <end position="22"/>
    </location>
</feature>
<evidence type="ECO:0000256" key="2">
    <source>
        <dbReference type="ARBA" id="ARBA00022801"/>
    </source>
</evidence>